<dbReference type="OrthoDB" id="5296765at2"/>
<reference evidence="6 7" key="1">
    <citation type="submission" date="2019-03" db="EMBL/GenBank/DDBJ databases">
        <title>Diversity of the mouse oral microbiome.</title>
        <authorList>
            <person name="Joseph S."/>
            <person name="Aduse-Opoku J."/>
            <person name="Curtis M."/>
            <person name="Wade W."/>
            <person name="Hashim A."/>
        </authorList>
    </citation>
    <scope>NUCLEOTIDE SEQUENCE [LARGE SCALE GENOMIC DNA]</scope>
    <source>
        <strain evidence="7">irhom_31</strain>
    </source>
</reference>
<dbReference type="Gene3D" id="3.40.50.300">
    <property type="entry name" value="P-loop containing nucleotide triphosphate hydrolases"/>
    <property type="match status" value="1"/>
</dbReference>
<dbReference type="EMBL" id="SPQC01000044">
    <property type="protein sequence ID" value="TFU20901.1"/>
    <property type="molecule type" value="Genomic_DNA"/>
</dbReference>
<gene>
    <name evidence="6" type="ORF">E4U03_10385</name>
</gene>
<dbReference type="Proteomes" id="UP000297951">
    <property type="component" value="Unassembled WGS sequence"/>
</dbReference>
<comment type="caution">
    <text evidence="6">The sequence shown here is derived from an EMBL/GenBank/DDBJ whole genome shotgun (WGS) entry which is preliminary data.</text>
</comment>
<dbReference type="CDD" id="cd03214">
    <property type="entry name" value="ABC_Iron-Siderophores_B12_Hemin"/>
    <property type="match status" value="1"/>
</dbReference>
<evidence type="ECO:0000313" key="6">
    <source>
        <dbReference type="EMBL" id="TFU20901.1"/>
    </source>
</evidence>
<feature type="domain" description="ABC transporter" evidence="5">
    <location>
        <begin position="6"/>
        <end position="239"/>
    </location>
</feature>
<dbReference type="GO" id="GO:0016887">
    <property type="term" value="F:ATP hydrolysis activity"/>
    <property type="evidence" value="ECO:0007669"/>
    <property type="project" value="InterPro"/>
</dbReference>
<dbReference type="InterPro" id="IPR003593">
    <property type="entry name" value="AAA+_ATPase"/>
</dbReference>
<keyword evidence="2" id="KW-0547">Nucleotide-binding</keyword>
<dbReference type="SUPFAM" id="SSF52540">
    <property type="entry name" value="P-loop containing nucleoside triphosphate hydrolases"/>
    <property type="match status" value="1"/>
</dbReference>
<dbReference type="FunFam" id="3.40.50.300:FF:000134">
    <property type="entry name" value="Iron-enterobactin ABC transporter ATP-binding protein"/>
    <property type="match status" value="1"/>
</dbReference>
<keyword evidence="4" id="KW-1278">Translocase</keyword>
<dbReference type="PANTHER" id="PTHR42794:SF1">
    <property type="entry name" value="HEMIN IMPORT ATP-BINDING PROTEIN HMUV"/>
    <property type="match status" value="1"/>
</dbReference>
<evidence type="ECO:0000256" key="4">
    <source>
        <dbReference type="ARBA" id="ARBA00022967"/>
    </source>
</evidence>
<keyword evidence="3 6" id="KW-0067">ATP-binding</keyword>
<dbReference type="GO" id="GO:0005524">
    <property type="term" value="F:ATP binding"/>
    <property type="evidence" value="ECO:0007669"/>
    <property type="project" value="UniProtKB-KW"/>
</dbReference>
<dbReference type="AlphaFoldDB" id="A0A4Y9F165"/>
<dbReference type="InterPro" id="IPR027417">
    <property type="entry name" value="P-loop_NTPase"/>
</dbReference>
<evidence type="ECO:0000256" key="1">
    <source>
        <dbReference type="ARBA" id="ARBA00022448"/>
    </source>
</evidence>
<evidence type="ECO:0000256" key="2">
    <source>
        <dbReference type="ARBA" id="ARBA00022741"/>
    </source>
</evidence>
<accession>A0A4Y9F165</accession>
<name>A0A4Y9F165_9MICC</name>
<dbReference type="Pfam" id="PF00005">
    <property type="entry name" value="ABC_tran"/>
    <property type="match status" value="1"/>
</dbReference>
<evidence type="ECO:0000313" key="7">
    <source>
        <dbReference type="Proteomes" id="UP000297951"/>
    </source>
</evidence>
<proteinExistence type="predicted"/>
<dbReference type="InterPro" id="IPR003439">
    <property type="entry name" value="ABC_transporter-like_ATP-bd"/>
</dbReference>
<protein>
    <submittedName>
        <fullName evidence="6">Heme ABC transporter ATP-binding protein</fullName>
    </submittedName>
</protein>
<sequence>MTAPLLVADSVNYRVNGRQILHNVSLEVAPGEVLALIGPNGAGKSTLLSLLAGDVIPSSGQVTLGGCPLADYRPVELARTRAMLLQHISVAFSYTVQQVVQMGRAPWRGTEQAQQDHEIVAAALADTDTGHLAGRDVRTLSGGEAGRTHLARVFAQRTPLLLLDEPTAALDILHQEQTLTRARAYARQGAAVVVVLHDLDVAASYSDRLVLLAQGQVVARGRPQQVCTAERLSAVYGHPIEVLTHPVTGRLLVLPARD</sequence>
<keyword evidence="1" id="KW-0813">Transport</keyword>
<dbReference type="NCBIfam" id="NF010068">
    <property type="entry name" value="PRK13548.1"/>
    <property type="match status" value="1"/>
</dbReference>
<evidence type="ECO:0000259" key="5">
    <source>
        <dbReference type="PROSITE" id="PS50893"/>
    </source>
</evidence>
<dbReference type="RefSeq" id="WP_135013619.1">
    <property type="nucleotide sequence ID" value="NZ_JADGLK010000044.1"/>
</dbReference>
<dbReference type="PROSITE" id="PS50893">
    <property type="entry name" value="ABC_TRANSPORTER_2"/>
    <property type="match status" value="1"/>
</dbReference>
<evidence type="ECO:0000256" key="3">
    <source>
        <dbReference type="ARBA" id="ARBA00022840"/>
    </source>
</evidence>
<dbReference type="SMART" id="SM00382">
    <property type="entry name" value="AAA"/>
    <property type="match status" value="1"/>
</dbReference>
<organism evidence="6 7">
    <name type="scientific">Rothia nasimurium</name>
    <dbReference type="NCBI Taxonomy" id="85336"/>
    <lineage>
        <taxon>Bacteria</taxon>
        <taxon>Bacillati</taxon>
        <taxon>Actinomycetota</taxon>
        <taxon>Actinomycetes</taxon>
        <taxon>Micrococcales</taxon>
        <taxon>Micrococcaceae</taxon>
        <taxon>Rothia</taxon>
    </lineage>
</organism>
<dbReference type="PANTHER" id="PTHR42794">
    <property type="entry name" value="HEMIN IMPORT ATP-BINDING PROTEIN HMUV"/>
    <property type="match status" value="1"/>
</dbReference>